<dbReference type="InterPro" id="IPR000243">
    <property type="entry name" value="Pept_T1A_subB"/>
</dbReference>
<dbReference type="HAMAP" id="MF_02113_A">
    <property type="entry name" value="Proteasome_B_A"/>
    <property type="match status" value="1"/>
</dbReference>
<dbReference type="OrthoDB" id="6330at2157"/>
<keyword evidence="12" id="KW-1185">Reference proteome</keyword>
<evidence type="ECO:0000256" key="1">
    <source>
        <dbReference type="ARBA" id="ARBA00001198"/>
    </source>
</evidence>
<dbReference type="Gene3D" id="3.60.20.10">
    <property type="entry name" value="Glutamine Phosphoribosylpyrophosphate, subunit 1, domain 1"/>
    <property type="match status" value="1"/>
</dbReference>
<keyword evidence="7 9" id="KW-0647">Proteasome</keyword>
<keyword evidence="4 9" id="KW-0888">Threonine protease</keyword>
<evidence type="ECO:0000256" key="10">
    <source>
        <dbReference type="PIRSR" id="PIRSR600243-1"/>
    </source>
</evidence>
<dbReference type="RefSeq" id="WP_188596285.1">
    <property type="nucleotide sequence ID" value="NZ_BMNL01000002.1"/>
</dbReference>
<dbReference type="EMBL" id="BMNL01000002">
    <property type="protein sequence ID" value="GGP20663.1"/>
    <property type="molecule type" value="Genomic_DNA"/>
</dbReference>
<keyword evidence="6 9" id="KW-0068">Autocatalytic cleavage</keyword>
<comment type="subunit">
    <text evidence="9">The 20S proteasome core is composed of 14 alpha and 14 beta subunits that assemble into four stacked heptameric rings, resulting in a barrel-shaped structure. The two inner rings, each composed of seven catalytic beta subunits, are sandwiched by two outer rings, each composed of seven alpha subunits. The catalytic chamber with the active sites is on the inside of the barrel. Has a gated structure, the ends of the cylinder being occluded by the N-termini of the alpha-subunits. Is capped at one or both ends by the proteasome regulatory ATPase, PAN.</text>
</comment>
<organism evidence="11 12">
    <name type="scientific">Thermocladium modestius</name>
    <dbReference type="NCBI Taxonomy" id="62609"/>
    <lineage>
        <taxon>Archaea</taxon>
        <taxon>Thermoproteota</taxon>
        <taxon>Thermoprotei</taxon>
        <taxon>Thermoproteales</taxon>
        <taxon>Thermoproteaceae</taxon>
        <taxon>Thermocladium</taxon>
    </lineage>
</organism>
<keyword evidence="2 9" id="KW-0963">Cytoplasm</keyword>
<comment type="caution">
    <text evidence="11">The sequence shown here is derived from an EMBL/GenBank/DDBJ whole genome shotgun (WGS) entry which is preliminary data.</text>
</comment>
<evidence type="ECO:0000256" key="8">
    <source>
        <dbReference type="ARBA" id="ARBA00023145"/>
    </source>
</evidence>
<dbReference type="PROSITE" id="PS51476">
    <property type="entry name" value="PROTEASOME_BETA_2"/>
    <property type="match status" value="1"/>
</dbReference>
<dbReference type="InterPro" id="IPR029055">
    <property type="entry name" value="Ntn_hydrolases_N"/>
</dbReference>
<evidence type="ECO:0000256" key="5">
    <source>
        <dbReference type="ARBA" id="ARBA00022801"/>
    </source>
</evidence>
<evidence type="ECO:0000256" key="3">
    <source>
        <dbReference type="ARBA" id="ARBA00022670"/>
    </source>
</evidence>
<evidence type="ECO:0000256" key="9">
    <source>
        <dbReference type="HAMAP-Rule" id="MF_02113"/>
    </source>
</evidence>
<feature type="propeptide" id="PRO_5033189580" description="Removed in mature form; by autocatalysis" evidence="9">
    <location>
        <begin position="1"/>
        <end position="8"/>
    </location>
</feature>
<dbReference type="GO" id="GO:0010498">
    <property type="term" value="P:proteasomal protein catabolic process"/>
    <property type="evidence" value="ECO:0007669"/>
    <property type="project" value="UniProtKB-UniRule"/>
</dbReference>
<dbReference type="InterPro" id="IPR001353">
    <property type="entry name" value="Proteasome_sua/b"/>
</dbReference>
<comment type="catalytic activity">
    <reaction evidence="1 9">
        <text>Cleavage of peptide bonds with very broad specificity.</text>
        <dbReference type="EC" id="3.4.25.1"/>
    </reaction>
</comment>
<dbReference type="PROSITE" id="PS00854">
    <property type="entry name" value="PROTEASOME_BETA_1"/>
    <property type="match status" value="1"/>
</dbReference>
<evidence type="ECO:0000256" key="6">
    <source>
        <dbReference type="ARBA" id="ARBA00022813"/>
    </source>
</evidence>
<dbReference type="EC" id="3.4.25.1" evidence="9"/>
<sequence>MSEYEIITGTSVGIKAVDGVVLASEKRVAYGFYLLSKSGKKLFKVTDNVGLVSSGVLADMQVISKLVRANISIHEMEAKRPASTRAVAKFLSQVLFQNRYMPFLVEAMVGGVDESGPHLIVLDAAGALIEDDFASLGTGARTAIGIIETSYKQGLSVNDARMIAINAIREASYRDAVSGDGVDLMIITKEGIREETVPIAQPARL</sequence>
<keyword evidence="3 9" id="KW-0645">Protease</keyword>
<dbReference type="InterPro" id="IPR023333">
    <property type="entry name" value="Proteasome_suB-type"/>
</dbReference>
<keyword evidence="8 9" id="KW-0865">Zymogen</keyword>
<dbReference type="GO" id="GO:0004298">
    <property type="term" value="F:threonine-type endopeptidase activity"/>
    <property type="evidence" value="ECO:0007669"/>
    <property type="project" value="UniProtKB-UniRule"/>
</dbReference>
<feature type="active site" description="Nucleophile" evidence="10">
    <location>
        <position position="10"/>
    </location>
</feature>
<dbReference type="PANTHER" id="PTHR32194:SF0">
    <property type="entry name" value="ATP-DEPENDENT PROTEASE SUBUNIT HSLV"/>
    <property type="match status" value="1"/>
</dbReference>
<feature type="chain" id="PRO_5033189581" description="Proteasome subunit beta" evidence="9">
    <location>
        <begin position="9"/>
        <end position="205"/>
    </location>
</feature>
<reference evidence="11" key="1">
    <citation type="journal article" date="2014" name="Int. J. Syst. Evol. Microbiol.">
        <title>Complete genome sequence of Corynebacterium casei LMG S-19264T (=DSM 44701T), isolated from a smear-ripened cheese.</title>
        <authorList>
            <consortium name="US DOE Joint Genome Institute (JGI-PGF)"/>
            <person name="Walter F."/>
            <person name="Albersmeier A."/>
            <person name="Kalinowski J."/>
            <person name="Ruckert C."/>
        </authorList>
    </citation>
    <scope>NUCLEOTIDE SEQUENCE</scope>
    <source>
        <strain evidence="11">JCM 10088</strain>
    </source>
</reference>
<dbReference type="InterPro" id="IPR016050">
    <property type="entry name" value="Proteasome_bsu_CS"/>
</dbReference>
<dbReference type="InterPro" id="IPR019983">
    <property type="entry name" value="Pept_T1A_Psome_bsu_arc"/>
</dbReference>
<name>A0A830GWI9_9CREN</name>
<evidence type="ECO:0000313" key="12">
    <source>
        <dbReference type="Proteomes" id="UP000610960"/>
    </source>
</evidence>
<gene>
    <name evidence="9" type="primary">psmB</name>
    <name evidence="11" type="ORF">GCM10007981_09650</name>
</gene>
<evidence type="ECO:0000256" key="4">
    <source>
        <dbReference type="ARBA" id="ARBA00022698"/>
    </source>
</evidence>
<comment type="activity regulation">
    <text evidence="9">The formation of the proteasomal ATPase PAN-20S proteasome complex, via the docking of the C-termini of PAN into the intersubunit pockets in the alpha-rings, triggers opening of the gate for substrate entry. Interconversion between the open-gate and close-gate conformations leads to a dynamic regulation of the 20S proteasome proteolysis activity.</text>
</comment>
<comment type="function">
    <text evidence="9">Component of the proteasome core, a large protease complex with broad specificity involved in protein degradation.</text>
</comment>
<reference evidence="11" key="2">
    <citation type="submission" date="2020-09" db="EMBL/GenBank/DDBJ databases">
        <authorList>
            <person name="Sun Q."/>
            <person name="Ohkuma M."/>
        </authorList>
    </citation>
    <scope>NUCLEOTIDE SEQUENCE</scope>
    <source>
        <strain evidence="11">JCM 10088</strain>
    </source>
</reference>
<dbReference type="AlphaFoldDB" id="A0A830GWI9"/>
<evidence type="ECO:0000313" key="11">
    <source>
        <dbReference type="EMBL" id="GGP20663.1"/>
    </source>
</evidence>
<comment type="subcellular location">
    <subcellularLocation>
        <location evidence="9">Cytoplasm</location>
    </subcellularLocation>
</comment>
<dbReference type="SUPFAM" id="SSF56235">
    <property type="entry name" value="N-terminal nucleophile aminohydrolases (Ntn hydrolases)"/>
    <property type="match status" value="1"/>
</dbReference>
<dbReference type="Proteomes" id="UP000610960">
    <property type="component" value="Unassembled WGS sequence"/>
</dbReference>
<comment type="similarity">
    <text evidence="9">Belongs to the peptidase T1B family.</text>
</comment>
<comment type="caution">
    <text evidence="9">Lacks conserved residue(s) required for the propagation of feature annotation.</text>
</comment>
<proteinExistence type="inferred from homology"/>
<accession>A0A830GWI9</accession>
<evidence type="ECO:0000256" key="7">
    <source>
        <dbReference type="ARBA" id="ARBA00022942"/>
    </source>
</evidence>
<dbReference type="Pfam" id="PF00227">
    <property type="entry name" value="Proteasome"/>
    <property type="match status" value="1"/>
</dbReference>
<keyword evidence="5 9" id="KW-0378">Hydrolase</keyword>
<dbReference type="GO" id="GO:0019774">
    <property type="term" value="C:proteasome core complex, beta-subunit complex"/>
    <property type="evidence" value="ECO:0007669"/>
    <property type="project" value="UniProtKB-UniRule"/>
</dbReference>
<dbReference type="GO" id="GO:0005737">
    <property type="term" value="C:cytoplasm"/>
    <property type="evidence" value="ECO:0007669"/>
    <property type="project" value="UniProtKB-SubCell"/>
</dbReference>
<protein>
    <recommendedName>
        <fullName evidence="9">Proteasome subunit beta</fullName>
        <ecNumber evidence="9">3.4.25.1</ecNumber>
    </recommendedName>
    <alternativeName>
        <fullName evidence="9">20S proteasome beta subunit</fullName>
    </alternativeName>
    <alternativeName>
        <fullName evidence="9">Proteasome core protein PsmB</fullName>
    </alternativeName>
</protein>
<dbReference type="PANTHER" id="PTHR32194">
    <property type="entry name" value="METALLOPROTEASE TLDD"/>
    <property type="match status" value="1"/>
</dbReference>
<dbReference type="PRINTS" id="PR00141">
    <property type="entry name" value="PROTEASOME"/>
</dbReference>
<evidence type="ECO:0000256" key="2">
    <source>
        <dbReference type="ARBA" id="ARBA00022490"/>
    </source>
</evidence>